<evidence type="ECO:0000313" key="2">
    <source>
        <dbReference type="Proteomes" id="UP000322110"/>
    </source>
</evidence>
<accession>A0A5B2TAI0</accession>
<reference evidence="1 2" key="1">
    <citation type="journal article" date="2015" name="Int. J. Syst. Evol. Microbiol.">
        <title>Roseomonas oryzae sp. nov., isolated from paddy rhizosphere soil.</title>
        <authorList>
            <person name="Ramaprasad E.V."/>
            <person name="Sasikala Ch."/>
            <person name="Ramana Ch.V."/>
        </authorList>
    </citation>
    <scope>NUCLEOTIDE SEQUENCE [LARGE SCALE GENOMIC DNA]</scope>
    <source>
        <strain evidence="1 2">KCTC 42542</strain>
    </source>
</reference>
<dbReference type="AlphaFoldDB" id="A0A5B2TAI0"/>
<gene>
    <name evidence="1" type="ORF">F0Q34_19345</name>
</gene>
<dbReference type="RefSeq" id="WP_149813948.1">
    <property type="nucleotide sequence ID" value="NZ_VUKA01000021.1"/>
</dbReference>
<sequence>MGEFAIQYLGESPIYPGHPITISLLIMHRFSDLGAAKQTAENGFASALATPDIPGAGSEIAYALNLLERLAEGRFSLADAFETASIRWKENPLNVPADTIMAGQEQAKRLCDSFIAQAMEWLP</sequence>
<name>A0A5B2TAI0_9PROT</name>
<dbReference type="OrthoDB" id="9182584at2"/>
<organism evidence="1 2">
    <name type="scientific">Teichococcus oryzae</name>
    <dbReference type="NCBI Taxonomy" id="1608942"/>
    <lineage>
        <taxon>Bacteria</taxon>
        <taxon>Pseudomonadati</taxon>
        <taxon>Pseudomonadota</taxon>
        <taxon>Alphaproteobacteria</taxon>
        <taxon>Acetobacterales</taxon>
        <taxon>Roseomonadaceae</taxon>
        <taxon>Roseomonas</taxon>
    </lineage>
</organism>
<comment type="caution">
    <text evidence="1">The sequence shown here is derived from an EMBL/GenBank/DDBJ whole genome shotgun (WGS) entry which is preliminary data.</text>
</comment>
<dbReference type="EMBL" id="VUKA01000021">
    <property type="protein sequence ID" value="KAA2211561.1"/>
    <property type="molecule type" value="Genomic_DNA"/>
</dbReference>
<dbReference type="Proteomes" id="UP000322110">
    <property type="component" value="Unassembled WGS sequence"/>
</dbReference>
<keyword evidence="2" id="KW-1185">Reference proteome</keyword>
<evidence type="ECO:0000313" key="1">
    <source>
        <dbReference type="EMBL" id="KAA2211561.1"/>
    </source>
</evidence>
<proteinExistence type="predicted"/>
<protein>
    <submittedName>
        <fullName evidence="1">Uncharacterized protein</fullName>
    </submittedName>
</protein>